<comment type="caution">
    <text evidence="8">The sequence shown here is derived from an EMBL/GenBank/DDBJ whole genome shotgun (WGS) entry which is preliminary data.</text>
</comment>
<dbReference type="InterPro" id="IPR052093">
    <property type="entry name" value="HR_Repair_Mediator"/>
</dbReference>
<dbReference type="GO" id="GO:0033063">
    <property type="term" value="C:Rad51B-Rad51C-Rad51D-XRCC2 complex"/>
    <property type="evidence" value="ECO:0007669"/>
    <property type="project" value="TreeGrafter"/>
</dbReference>
<dbReference type="PANTHER" id="PTHR46239">
    <property type="entry name" value="DNA REPAIR PROTEIN RAD51 HOMOLOG 3 RAD51C"/>
    <property type="match status" value="1"/>
</dbReference>
<evidence type="ECO:0000256" key="4">
    <source>
        <dbReference type="ARBA" id="ARBA00022840"/>
    </source>
</evidence>
<protein>
    <recommendedName>
        <fullName evidence="10">RecA family profile 1 domain-containing protein</fullName>
    </recommendedName>
</protein>
<dbReference type="GO" id="GO:0000400">
    <property type="term" value="F:four-way junction DNA binding"/>
    <property type="evidence" value="ECO:0007669"/>
    <property type="project" value="TreeGrafter"/>
</dbReference>
<keyword evidence="6" id="KW-0539">Nucleus</keyword>
<keyword evidence="9" id="KW-1185">Reference proteome</keyword>
<evidence type="ECO:0000256" key="1">
    <source>
        <dbReference type="ARBA" id="ARBA00004123"/>
    </source>
</evidence>
<sequence>MEYHERHGHDVCSFDLPSTHRLPTVSAAQALEDLDANVSRFVSTNLPDLDKALAASASSSPDGEVDAGGIQKGHLTEIWGPPGVGKTAFGIQAAADVLRDGKGVLWVDCFYPVSRERLTEVCRAREAGGPSMSSKRLQVLQYVVNALQKLAATRDAAVVVLTQCATRMQAEKGATLIPAINASVWEQGIATRLALLRDWMWNDGHPYGARLAAVQKVNGKIASDGLDQVFAFSIDSTGLSPAHFDGHAASSTTSGPKRKLDETGFEVPDSEDEDYGWQEKDSSLLPGMPPQWQGSEDLILGQNHETERDSDVEASELEDDRPPDDEE</sequence>
<feature type="region of interest" description="Disordered" evidence="7">
    <location>
        <begin position="245"/>
        <end position="327"/>
    </location>
</feature>
<dbReference type="GO" id="GO:0005657">
    <property type="term" value="C:replication fork"/>
    <property type="evidence" value="ECO:0007669"/>
    <property type="project" value="TreeGrafter"/>
</dbReference>
<dbReference type="SUPFAM" id="SSF52540">
    <property type="entry name" value="P-loop containing nucleoside triphosphate hydrolases"/>
    <property type="match status" value="1"/>
</dbReference>
<keyword evidence="2" id="KW-0547">Nucleotide-binding</keyword>
<name>A0AAD9SPR6_PHOAM</name>
<gene>
    <name evidence="8" type="ORF">N8I77_000586</name>
</gene>
<evidence type="ECO:0000313" key="9">
    <source>
        <dbReference type="Proteomes" id="UP001265746"/>
    </source>
</evidence>
<keyword evidence="4" id="KW-0067">ATP-binding</keyword>
<dbReference type="GO" id="GO:0000707">
    <property type="term" value="P:meiotic DNA recombinase assembly"/>
    <property type="evidence" value="ECO:0007669"/>
    <property type="project" value="TreeGrafter"/>
</dbReference>
<dbReference type="Gene3D" id="3.40.50.300">
    <property type="entry name" value="P-loop containing nucleotide triphosphate hydrolases"/>
    <property type="match status" value="2"/>
</dbReference>
<feature type="compositionally biased region" description="Acidic residues" evidence="7">
    <location>
        <begin position="312"/>
        <end position="327"/>
    </location>
</feature>
<dbReference type="EMBL" id="JAUJFL010000001">
    <property type="protein sequence ID" value="KAK2613693.1"/>
    <property type="molecule type" value="Genomic_DNA"/>
</dbReference>
<evidence type="ECO:0000256" key="3">
    <source>
        <dbReference type="ARBA" id="ARBA00022763"/>
    </source>
</evidence>
<comment type="subcellular location">
    <subcellularLocation>
        <location evidence="1">Nucleus</location>
    </subcellularLocation>
</comment>
<evidence type="ECO:0000256" key="2">
    <source>
        <dbReference type="ARBA" id="ARBA00022741"/>
    </source>
</evidence>
<reference evidence="8" key="1">
    <citation type="submission" date="2023-06" db="EMBL/GenBank/DDBJ databases">
        <authorList>
            <person name="Noh H."/>
        </authorList>
    </citation>
    <scope>NUCLEOTIDE SEQUENCE</scope>
    <source>
        <strain evidence="8">DUCC20226</strain>
    </source>
</reference>
<evidence type="ECO:0000256" key="5">
    <source>
        <dbReference type="ARBA" id="ARBA00023204"/>
    </source>
</evidence>
<keyword evidence="5" id="KW-0234">DNA repair</keyword>
<evidence type="ECO:0000256" key="6">
    <source>
        <dbReference type="ARBA" id="ARBA00023242"/>
    </source>
</evidence>
<dbReference type="AlphaFoldDB" id="A0AAD9SPR6"/>
<dbReference type="Proteomes" id="UP001265746">
    <property type="component" value="Unassembled WGS sequence"/>
</dbReference>
<dbReference type="GO" id="GO:0005524">
    <property type="term" value="F:ATP binding"/>
    <property type="evidence" value="ECO:0007669"/>
    <property type="project" value="UniProtKB-KW"/>
</dbReference>
<proteinExistence type="predicted"/>
<dbReference type="GO" id="GO:0008821">
    <property type="term" value="F:crossover junction DNA endonuclease activity"/>
    <property type="evidence" value="ECO:0007669"/>
    <property type="project" value="TreeGrafter"/>
</dbReference>
<dbReference type="InterPro" id="IPR027417">
    <property type="entry name" value="P-loop_NTPase"/>
</dbReference>
<evidence type="ECO:0008006" key="10">
    <source>
        <dbReference type="Google" id="ProtNLM"/>
    </source>
</evidence>
<dbReference type="PANTHER" id="PTHR46239:SF1">
    <property type="entry name" value="DNA REPAIR PROTEIN RAD51 HOMOLOG 3"/>
    <property type="match status" value="1"/>
</dbReference>
<organism evidence="8 9">
    <name type="scientific">Phomopsis amygdali</name>
    <name type="common">Fusicoccum amygdali</name>
    <dbReference type="NCBI Taxonomy" id="1214568"/>
    <lineage>
        <taxon>Eukaryota</taxon>
        <taxon>Fungi</taxon>
        <taxon>Dikarya</taxon>
        <taxon>Ascomycota</taxon>
        <taxon>Pezizomycotina</taxon>
        <taxon>Sordariomycetes</taxon>
        <taxon>Sordariomycetidae</taxon>
        <taxon>Diaporthales</taxon>
        <taxon>Diaporthaceae</taxon>
        <taxon>Diaporthe</taxon>
    </lineage>
</organism>
<accession>A0AAD9SPR6</accession>
<evidence type="ECO:0000256" key="7">
    <source>
        <dbReference type="SAM" id="MobiDB-lite"/>
    </source>
</evidence>
<keyword evidence="3" id="KW-0227">DNA damage</keyword>
<dbReference type="GO" id="GO:0033065">
    <property type="term" value="C:Rad51C-XRCC3 complex"/>
    <property type="evidence" value="ECO:0007669"/>
    <property type="project" value="TreeGrafter"/>
</dbReference>
<evidence type="ECO:0000313" key="8">
    <source>
        <dbReference type="EMBL" id="KAK2613693.1"/>
    </source>
</evidence>
<dbReference type="GO" id="GO:0007131">
    <property type="term" value="P:reciprocal meiotic recombination"/>
    <property type="evidence" value="ECO:0007669"/>
    <property type="project" value="TreeGrafter"/>
</dbReference>